<name>L0PBS0_PNEJI</name>
<reference evidence="1 2" key="1">
    <citation type="journal article" date="2012" name="MBio">
        <title>De novo assembly of the Pneumocystis jirovecii genome from a single bronchoalveolar lavage fluid specimen from a patient.</title>
        <authorList>
            <person name="Cisse O.H."/>
            <person name="Pagni M."/>
            <person name="Hauser P.M."/>
        </authorList>
    </citation>
    <scope>NUCLEOTIDE SEQUENCE [LARGE SCALE GENOMIC DNA]</scope>
    <source>
        <strain evidence="1 2">SE8</strain>
    </source>
</reference>
<organism evidence="2">
    <name type="scientific">Pneumocystis jirovecii</name>
    <name type="common">Human pneumocystis pneumonia agent</name>
    <dbReference type="NCBI Taxonomy" id="42068"/>
    <lineage>
        <taxon>Eukaryota</taxon>
        <taxon>Fungi</taxon>
        <taxon>Dikarya</taxon>
        <taxon>Ascomycota</taxon>
        <taxon>Taphrinomycotina</taxon>
        <taxon>Pneumocystomycetes</taxon>
        <taxon>Pneumocystaceae</taxon>
        <taxon>Pneumocystis</taxon>
    </lineage>
</organism>
<sequence length="115" mass="13147">MTYPIDKQKIQQKFEFKSIYTADQGDISSVALTKELFNGRRIDKALLRRKIVINTPLSSKDIECVLNNFNKSGLYVFSGYSIIRLITRICERASAIKNKLFSLGFLASISEQLTY</sequence>
<gene>
    <name evidence="1" type="ORF">PNEJI1_002157</name>
</gene>
<dbReference type="EMBL" id="CAKM01000152">
    <property type="protein sequence ID" value="CCJ29075.1"/>
    <property type="molecule type" value="Genomic_DNA"/>
</dbReference>
<accession>L0PBS0</accession>
<protein>
    <submittedName>
        <fullName evidence="1">Uncharacterized protein</fullName>
    </submittedName>
</protein>
<evidence type="ECO:0000313" key="1">
    <source>
        <dbReference type="EMBL" id="CCJ29075.1"/>
    </source>
</evidence>
<dbReference type="VEuPathDB" id="FungiDB:PNEJI1_002157"/>
<comment type="caution">
    <text evidence="1">The sequence shown here is derived from an EMBL/GenBank/DDBJ whole genome shotgun (WGS) entry which is preliminary data.</text>
</comment>
<dbReference type="Proteomes" id="UP000010422">
    <property type="component" value="Unassembled WGS sequence"/>
</dbReference>
<evidence type="ECO:0000313" key="2">
    <source>
        <dbReference type="Proteomes" id="UP000010422"/>
    </source>
</evidence>
<proteinExistence type="predicted"/>
<dbReference type="AlphaFoldDB" id="L0PBS0"/>
<dbReference type="InParanoid" id="L0PBS0"/>